<dbReference type="Proteomes" id="UP000199451">
    <property type="component" value="Unassembled WGS sequence"/>
</dbReference>
<feature type="domain" description="FAD-binding FR-type" evidence="1">
    <location>
        <begin position="1"/>
        <end position="101"/>
    </location>
</feature>
<dbReference type="PANTHER" id="PTHR47354:SF5">
    <property type="entry name" value="PROTEIN RFBI"/>
    <property type="match status" value="1"/>
</dbReference>
<dbReference type="Gene3D" id="2.40.30.10">
    <property type="entry name" value="Translation factors"/>
    <property type="match status" value="1"/>
</dbReference>
<dbReference type="SUPFAM" id="SSF52343">
    <property type="entry name" value="Ferredoxin reductase-like, C-terminal NADP-linked domain"/>
    <property type="match status" value="1"/>
</dbReference>
<dbReference type="InterPro" id="IPR008333">
    <property type="entry name" value="Cbr1-like_FAD-bd_dom"/>
</dbReference>
<dbReference type="SUPFAM" id="SSF63380">
    <property type="entry name" value="Riboflavin synthase domain-like"/>
    <property type="match status" value="1"/>
</dbReference>
<evidence type="ECO:0000259" key="1">
    <source>
        <dbReference type="PROSITE" id="PS51384"/>
    </source>
</evidence>
<protein>
    <submittedName>
        <fullName evidence="2">Oxidoreductase FAD-binding domain-containing protein</fullName>
    </submittedName>
</protein>
<dbReference type="GO" id="GO:0016491">
    <property type="term" value="F:oxidoreductase activity"/>
    <property type="evidence" value="ECO:0007669"/>
    <property type="project" value="InterPro"/>
</dbReference>
<evidence type="ECO:0000313" key="3">
    <source>
        <dbReference type="Proteomes" id="UP000199451"/>
    </source>
</evidence>
<dbReference type="CDD" id="cd00322">
    <property type="entry name" value="FNR_like"/>
    <property type="match status" value="1"/>
</dbReference>
<reference evidence="3" key="1">
    <citation type="submission" date="2016-10" db="EMBL/GenBank/DDBJ databases">
        <authorList>
            <person name="Varghese N."/>
            <person name="Submissions S."/>
        </authorList>
    </citation>
    <scope>NUCLEOTIDE SEQUENCE [LARGE SCALE GENOMIC DNA]</scope>
    <source>
        <strain evidence="3">CGMCC 1.10119</strain>
    </source>
</reference>
<proteinExistence type="predicted"/>
<accession>A0A1G9QPC3</accession>
<dbReference type="EMBL" id="FNHL01000001">
    <property type="protein sequence ID" value="SDM12813.1"/>
    <property type="molecule type" value="Genomic_DNA"/>
</dbReference>
<dbReference type="AlphaFoldDB" id="A0A1G9QPC3"/>
<dbReference type="InterPro" id="IPR050415">
    <property type="entry name" value="MRET"/>
</dbReference>
<keyword evidence="3" id="KW-1185">Reference proteome</keyword>
<organism evidence="2 3">
    <name type="scientific">Halogranum gelatinilyticum</name>
    <dbReference type="NCBI Taxonomy" id="660521"/>
    <lineage>
        <taxon>Archaea</taxon>
        <taxon>Methanobacteriati</taxon>
        <taxon>Methanobacteriota</taxon>
        <taxon>Stenosarchaea group</taxon>
        <taxon>Halobacteria</taxon>
        <taxon>Halobacteriales</taxon>
        <taxon>Haloferacaceae</taxon>
    </lineage>
</organism>
<dbReference type="InterPro" id="IPR017927">
    <property type="entry name" value="FAD-bd_FR_type"/>
</dbReference>
<dbReference type="Pfam" id="PF00970">
    <property type="entry name" value="FAD_binding_6"/>
    <property type="match status" value="1"/>
</dbReference>
<dbReference type="OrthoDB" id="35401at2157"/>
<name>A0A1G9QPC3_9EURY</name>
<dbReference type="InterPro" id="IPR017938">
    <property type="entry name" value="Riboflavin_synthase-like_b-brl"/>
</dbReference>
<dbReference type="PANTHER" id="PTHR47354">
    <property type="entry name" value="NADH OXIDOREDUCTASE HCR"/>
    <property type="match status" value="1"/>
</dbReference>
<dbReference type="RefSeq" id="WP_089694588.1">
    <property type="nucleotide sequence ID" value="NZ_FNHL01000001.1"/>
</dbReference>
<dbReference type="PROSITE" id="PS51384">
    <property type="entry name" value="FAD_FR"/>
    <property type="match status" value="1"/>
</dbReference>
<dbReference type="InterPro" id="IPR039261">
    <property type="entry name" value="FNR_nucleotide-bd"/>
</dbReference>
<sequence>MDATVTVAAAQSVGTDTVAIEFESPDGFEAEPGQFVKLSTTIDGEGYARFYTLSSPTVSDTFEVTVGIDSAEGGPFSGFLADLSAGDEVEMSGPYGSDHYEGEARVVVLAGGPGVGPAVAIAERALADGNEAAVVYQDDDPAHEERLTALEAADADVVVTDGDIADAVADALTGADGEQVFVYGFAAFVDEAVEAIEAAGGDVDAAKIENFG</sequence>
<gene>
    <name evidence="2" type="ORF">SAMN04487949_0962</name>
</gene>
<dbReference type="STRING" id="660521.SAMN04487949_0962"/>
<evidence type="ECO:0000313" key="2">
    <source>
        <dbReference type="EMBL" id="SDM12813.1"/>
    </source>
</evidence>